<dbReference type="CDD" id="cd14014">
    <property type="entry name" value="STKc_PknB_like"/>
    <property type="match status" value="1"/>
</dbReference>
<dbReference type="PROSITE" id="PS50011">
    <property type="entry name" value="PROTEIN_KINASE_DOM"/>
    <property type="match status" value="1"/>
</dbReference>
<evidence type="ECO:0000256" key="2">
    <source>
        <dbReference type="ARBA" id="ARBA00022803"/>
    </source>
</evidence>
<dbReference type="PROSITE" id="PS00108">
    <property type="entry name" value="PROTEIN_KINASE_ST"/>
    <property type="match status" value="1"/>
</dbReference>
<dbReference type="Pfam" id="PF13424">
    <property type="entry name" value="TPR_12"/>
    <property type="match status" value="3"/>
</dbReference>
<evidence type="ECO:0000259" key="4">
    <source>
        <dbReference type="PROSITE" id="PS50011"/>
    </source>
</evidence>
<dbReference type="Pfam" id="PF13374">
    <property type="entry name" value="TPR_10"/>
    <property type="match status" value="1"/>
</dbReference>
<dbReference type="PROSITE" id="PS50005">
    <property type="entry name" value="TPR"/>
    <property type="match status" value="1"/>
</dbReference>
<evidence type="ECO:0000313" key="6">
    <source>
        <dbReference type="Proteomes" id="UP000191518"/>
    </source>
</evidence>
<feature type="domain" description="Protein kinase" evidence="4">
    <location>
        <begin position="47"/>
        <end position="318"/>
    </location>
</feature>
<name>A0A1V6RYM4_9EURO</name>
<dbReference type="Pfam" id="PF00069">
    <property type="entry name" value="Pkinase"/>
    <property type="match status" value="1"/>
</dbReference>
<dbReference type="OrthoDB" id="10252171at2759"/>
<dbReference type="GO" id="GO:0005524">
    <property type="term" value="F:ATP binding"/>
    <property type="evidence" value="ECO:0007669"/>
    <property type="project" value="InterPro"/>
</dbReference>
<dbReference type="SUPFAM" id="SSF48452">
    <property type="entry name" value="TPR-like"/>
    <property type="match status" value="3"/>
</dbReference>
<evidence type="ECO:0000256" key="3">
    <source>
        <dbReference type="PROSITE-ProRule" id="PRU00339"/>
    </source>
</evidence>
<dbReference type="InterPro" id="IPR011009">
    <property type="entry name" value="Kinase-like_dom_sf"/>
</dbReference>
<evidence type="ECO:0000256" key="1">
    <source>
        <dbReference type="ARBA" id="ARBA00022737"/>
    </source>
</evidence>
<dbReference type="Proteomes" id="UP000191518">
    <property type="component" value="Unassembled WGS sequence"/>
</dbReference>
<dbReference type="InterPro" id="IPR008271">
    <property type="entry name" value="Ser/Thr_kinase_AS"/>
</dbReference>
<comment type="caution">
    <text evidence="5">The sequence shown here is derived from an EMBL/GenBank/DDBJ whole genome shotgun (WGS) entry which is preliminary data.</text>
</comment>
<dbReference type="STRING" id="29845.A0A1V6RYM4"/>
<dbReference type="InterPro" id="IPR011990">
    <property type="entry name" value="TPR-like_helical_dom_sf"/>
</dbReference>
<dbReference type="AlphaFoldDB" id="A0A1V6RYM4"/>
<dbReference type="SUPFAM" id="SSF56112">
    <property type="entry name" value="Protein kinase-like (PK-like)"/>
    <property type="match status" value="1"/>
</dbReference>
<sequence length="730" mass="83681">MARLPDLIRDSKLETYFLPDCSVETVHKFQESDPTSGQRLVTRLEHWQRQQRVGRGGFGSIWLEKLTKGGRPGGKAQYGALRAVKQIDIDTRLRPIDYDRELEAIAKFSHYRYERCFVKSFGWYEGPGQLFIAMEYLEFGDLFAYLHQKPPVPEEEAKEIAYQILDGLNMMHENGFAHRDLKPNNILIKSHPPGDKWWIKLADFGITKRIEESHGQSTTLKGTPRYFAPEIWGLAERGSAYATDIWALGEIVFEILTKKPAFATLGSLAGYKSQQEFPVTVLTDAGLSQPGIDFVVSLMCLNPNDRMTASSAMSSVWIQSLILQPSEPAKAIEDKPRIPSPVTIMTEEFASWTTVLSSEAPEGAFHSMSSANTAVEVVNAPPGKTIGTQKEKIYSSQETAVPEVMKGQGQIETLELRPTEPKSQHRTADWLRRQGRHKEAENMYRQALQEREKVLGHDHEETLDSTHWVGVSLYNRRQYKEAETVFRQALQGREKVLGYGHKDTLYSAHWLGYSLYAQGQYEEAAIMYRKALQGREKVLGHDNEETLKSEHWLGLSLHRQGQYKEAETVLRQALQGREKVLGHDHEEALRSAHWLGHSLYNQGQYKEAETMFRKALQGREKVLGQDYKETLYSAHYLGLSLYRQKEYKKAITVFRRALQGREKTLGYDHEETLDSAYWLGLSQYYQKLYKEARSTFRRTLRGREKTLGHDHAATLNTRKHMEKANMQLTT</sequence>
<dbReference type="Gene3D" id="1.10.510.10">
    <property type="entry name" value="Transferase(Phosphotransferase) domain 1"/>
    <property type="match status" value="1"/>
</dbReference>
<dbReference type="InterPro" id="IPR019734">
    <property type="entry name" value="TPR_rpt"/>
</dbReference>
<feature type="repeat" description="TPR" evidence="3">
    <location>
        <begin position="631"/>
        <end position="664"/>
    </location>
</feature>
<accession>A0A1V6RYM4</accession>
<dbReference type="SMART" id="SM00028">
    <property type="entry name" value="TPR"/>
    <property type="match status" value="5"/>
</dbReference>
<dbReference type="InterPro" id="IPR000719">
    <property type="entry name" value="Prot_kinase_dom"/>
</dbReference>
<protein>
    <recommendedName>
        <fullName evidence="4">Protein kinase domain-containing protein</fullName>
    </recommendedName>
</protein>
<organism evidence="5 6">
    <name type="scientific">Penicillium vulpinum</name>
    <dbReference type="NCBI Taxonomy" id="29845"/>
    <lineage>
        <taxon>Eukaryota</taxon>
        <taxon>Fungi</taxon>
        <taxon>Dikarya</taxon>
        <taxon>Ascomycota</taxon>
        <taxon>Pezizomycotina</taxon>
        <taxon>Eurotiomycetes</taxon>
        <taxon>Eurotiomycetidae</taxon>
        <taxon>Eurotiales</taxon>
        <taxon>Aspergillaceae</taxon>
        <taxon>Penicillium</taxon>
    </lineage>
</organism>
<dbReference type="GO" id="GO:0004672">
    <property type="term" value="F:protein kinase activity"/>
    <property type="evidence" value="ECO:0007669"/>
    <property type="project" value="InterPro"/>
</dbReference>
<dbReference type="PANTHER" id="PTHR45641:SF19">
    <property type="entry name" value="NEPHROCYSTIN-3"/>
    <property type="match status" value="1"/>
</dbReference>
<dbReference type="PANTHER" id="PTHR45641">
    <property type="entry name" value="TETRATRICOPEPTIDE REPEAT PROTEIN (AFU_ORTHOLOGUE AFUA_6G03870)"/>
    <property type="match status" value="1"/>
</dbReference>
<evidence type="ECO:0000313" key="5">
    <source>
        <dbReference type="EMBL" id="OQE06584.1"/>
    </source>
</evidence>
<reference evidence="6" key="1">
    <citation type="journal article" date="2017" name="Nat. Microbiol.">
        <title>Global analysis of biosynthetic gene clusters reveals vast potential of secondary metabolite production in Penicillium species.</title>
        <authorList>
            <person name="Nielsen J.C."/>
            <person name="Grijseels S."/>
            <person name="Prigent S."/>
            <person name="Ji B."/>
            <person name="Dainat J."/>
            <person name="Nielsen K.F."/>
            <person name="Frisvad J.C."/>
            <person name="Workman M."/>
            <person name="Nielsen J."/>
        </authorList>
    </citation>
    <scope>NUCLEOTIDE SEQUENCE [LARGE SCALE GENOMIC DNA]</scope>
    <source>
        <strain evidence="6">IBT 29486</strain>
    </source>
</reference>
<dbReference type="EMBL" id="MDYP01000017">
    <property type="protein sequence ID" value="OQE06584.1"/>
    <property type="molecule type" value="Genomic_DNA"/>
</dbReference>
<keyword evidence="2 3" id="KW-0802">TPR repeat</keyword>
<keyword evidence="1" id="KW-0677">Repeat</keyword>
<proteinExistence type="predicted"/>
<dbReference type="SMART" id="SM00220">
    <property type="entry name" value="S_TKc"/>
    <property type="match status" value="1"/>
</dbReference>
<dbReference type="Gene3D" id="1.25.40.10">
    <property type="entry name" value="Tetratricopeptide repeat domain"/>
    <property type="match status" value="2"/>
</dbReference>
<gene>
    <name evidence="5" type="ORF">PENVUL_c017G07395</name>
</gene>
<keyword evidence="6" id="KW-1185">Reference proteome</keyword>